<name>A0A0F7FIT7_9CREN</name>
<dbReference type="OrthoDB" id="6467at2157"/>
<dbReference type="PATRIC" id="fig|1550241.5.peg.1161"/>
<dbReference type="KEGG" id="thf:MA03_05530"/>
<dbReference type="SUPFAM" id="SSF158997">
    <property type="entry name" value="Trm112p-like"/>
    <property type="match status" value="1"/>
</dbReference>
<dbReference type="Gene3D" id="2.20.25.10">
    <property type="match status" value="1"/>
</dbReference>
<evidence type="ECO:0008006" key="3">
    <source>
        <dbReference type="Google" id="ProtNLM"/>
    </source>
</evidence>
<dbReference type="Proteomes" id="UP000067434">
    <property type="component" value="Chromosome"/>
</dbReference>
<keyword evidence="2" id="KW-1185">Reference proteome</keyword>
<dbReference type="HOGENOM" id="CLU_155659_4_3_2"/>
<proteinExistence type="predicted"/>
<protein>
    <recommendedName>
        <fullName evidence="3">Trm112 family protein</fullName>
    </recommendedName>
</protein>
<reference evidence="1 2" key="1">
    <citation type="journal article" date="2015" name="Stand. Genomic Sci.">
        <title>Complete genome sequence of and proposal of Thermofilum uzonense sp. nov. a novel hyperthermophilic crenarchaeon and emended description of the genus Thermofilum.</title>
        <authorList>
            <person name="Toshchakov S.V."/>
            <person name="Korzhenkov A.A."/>
            <person name="Samarov N.I."/>
            <person name="Mazunin I.O."/>
            <person name="Mozhey O.I."/>
            <person name="Shmyr I.S."/>
            <person name="Derbikova K.S."/>
            <person name="Taranov E.A."/>
            <person name="Dominova I.N."/>
            <person name="Bonch-Osmolovskaya E.A."/>
            <person name="Patrushev M.V."/>
            <person name="Podosokorskaya O.A."/>
            <person name="Kublanov I.V."/>
        </authorList>
    </citation>
    <scope>NUCLEOTIDE SEQUENCE [LARGE SCALE GENOMIC DNA]</scope>
    <source>
        <strain evidence="1 2">1807-2</strain>
    </source>
</reference>
<dbReference type="EMBL" id="CP009961">
    <property type="protein sequence ID" value="AKG38834.1"/>
    <property type="molecule type" value="Genomic_DNA"/>
</dbReference>
<dbReference type="GeneID" id="25401671"/>
<accession>A0A0F7FIT7</accession>
<dbReference type="InterPro" id="IPR005651">
    <property type="entry name" value="Trm112-like"/>
</dbReference>
<dbReference type="RefSeq" id="WP_052884316.1">
    <property type="nucleotide sequence ID" value="NZ_CP009961.1"/>
</dbReference>
<sequence>MKYRLMDLLACPYDKHFPLELYVVEKVEYEGRTFTFKTKPACELYCAYRGVKVEDLGGRDPGCDECIKFEVKTGILYCPQCGRWWPIKDEIPIILPDHLRKKESDLKFLESIKDKVPEKIIKEGKPWNLQKQT</sequence>
<gene>
    <name evidence="1" type="ORF">MA03_05530</name>
</gene>
<evidence type="ECO:0000313" key="2">
    <source>
        <dbReference type="Proteomes" id="UP000067434"/>
    </source>
</evidence>
<dbReference type="Pfam" id="PF03966">
    <property type="entry name" value="Trm112p"/>
    <property type="match status" value="1"/>
</dbReference>
<evidence type="ECO:0000313" key="1">
    <source>
        <dbReference type="EMBL" id="AKG38834.1"/>
    </source>
</evidence>
<dbReference type="AlphaFoldDB" id="A0A0F7FIT7"/>
<organism evidence="1 2">
    <name type="scientific">Infirmifilum uzonense</name>
    <dbReference type="NCBI Taxonomy" id="1550241"/>
    <lineage>
        <taxon>Archaea</taxon>
        <taxon>Thermoproteota</taxon>
        <taxon>Thermoprotei</taxon>
        <taxon>Thermofilales</taxon>
        <taxon>Thermofilaceae</taxon>
        <taxon>Infirmifilum</taxon>
    </lineage>
</organism>
<dbReference type="STRING" id="1550241.MA03_05530"/>